<dbReference type="InterPro" id="IPR029038">
    <property type="entry name" value="MetRS_Zn"/>
</dbReference>
<comment type="caution">
    <text evidence="9">The sequence shown here is derived from an EMBL/GenBank/DDBJ whole genome shotgun (WGS) entry which is preliminary data.</text>
</comment>
<sequence length="553" mass="62129">MRREPDPMTRTFIVTATPPTPNGDFHVGHLSGPYLGADIFARYQRMCGNRVRYVCSADRNQSYVVTTAERLGKNPDRLATACHGEMRQTLEAADIRMDAFNMVDGEHVAFVQSFLAKVEANGHAVRKPWRFPYSVAEDRYLFESFVSGHCPVCWSPTAGAICEACGHPNDTRTLELVSSSRSAGDIDYREVEIAVLELERFRSEFTAFYESKRGIWRPHVVEFAFEMLSRPLPDYPLTYPSDWGIPAPFTGLEGQVVNVWAEMLPGLVNSTRIAEGEKATGDGSETGLWSPRRQAELVEFLGYDNSFFFTFVHPALAWAHGDCRIVDTILTNEFFELENFKFSTSKGHLIWARDLLRERDVNAVRFYLALANPEYQKMNFTQSAMDELVEVRLSRPYREAASGILEAAAALGLSGQRWRIDEQTAARLGGVLARFARFHEIETFSPQRIAEHLSQLLVRIAAGSRHALSPRLARAEAIEEVRYLAGLFQLVLPLVTRPLMPAFSDRLGEAFARTATDTWPASLAGQECQIEAATYDQALAAWVDQQPALRRAS</sequence>
<dbReference type="PANTHER" id="PTHR45765:SF1">
    <property type="entry name" value="METHIONINE--TRNA LIGASE, CYTOPLASMIC"/>
    <property type="match status" value="1"/>
</dbReference>
<evidence type="ECO:0000256" key="1">
    <source>
        <dbReference type="ARBA" id="ARBA00022598"/>
    </source>
</evidence>
<dbReference type="GO" id="GO:0006431">
    <property type="term" value="P:methionyl-tRNA aminoacylation"/>
    <property type="evidence" value="ECO:0007669"/>
    <property type="project" value="TreeGrafter"/>
</dbReference>
<dbReference type="GO" id="GO:0005524">
    <property type="term" value="F:ATP binding"/>
    <property type="evidence" value="ECO:0007669"/>
    <property type="project" value="UniProtKB-KW"/>
</dbReference>
<dbReference type="GO" id="GO:0004825">
    <property type="term" value="F:methionine-tRNA ligase activity"/>
    <property type="evidence" value="ECO:0007669"/>
    <property type="project" value="UniProtKB-EC"/>
</dbReference>
<keyword evidence="10" id="KW-1185">Reference proteome</keyword>
<dbReference type="InterPro" id="IPR023458">
    <property type="entry name" value="Met-tRNA_ligase_1"/>
</dbReference>
<evidence type="ECO:0000313" key="10">
    <source>
        <dbReference type="Proteomes" id="UP000237682"/>
    </source>
</evidence>
<dbReference type="InterPro" id="IPR015413">
    <property type="entry name" value="Methionyl/Leucyl_tRNA_Synth"/>
</dbReference>
<keyword evidence="3 7" id="KW-0067">ATP-binding</keyword>
<dbReference type="Gene3D" id="2.20.28.20">
    <property type="entry name" value="Methionyl-tRNA synthetase, Zn-domain"/>
    <property type="match status" value="1"/>
</dbReference>
<organism evidence="9 10">
    <name type="scientific">Labrys okinawensis</name>
    <dbReference type="NCBI Taxonomy" id="346911"/>
    <lineage>
        <taxon>Bacteria</taxon>
        <taxon>Pseudomonadati</taxon>
        <taxon>Pseudomonadota</taxon>
        <taxon>Alphaproteobacteria</taxon>
        <taxon>Hyphomicrobiales</taxon>
        <taxon>Xanthobacteraceae</taxon>
        <taxon>Labrys</taxon>
    </lineage>
</organism>
<protein>
    <recommendedName>
        <fullName evidence="8">Methionyl/Leucyl tRNA synthetase domain-containing protein</fullName>
    </recommendedName>
</protein>
<dbReference type="OrthoDB" id="9810191at2"/>
<dbReference type="InterPro" id="IPR001412">
    <property type="entry name" value="aa-tRNA-synth_I_CS"/>
</dbReference>
<name>A0A2S9QIN2_9HYPH</name>
<evidence type="ECO:0000256" key="4">
    <source>
        <dbReference type="ARBA" id="ARBA00022917"/>
    </source>
</evidence>
<evidence type="ECO:0000256" key="2">
    <source>
        <dbReference type="ARBA" id="ARBA00022741"/>
    </source>
</evidence>
<keyword evidence="1 7" id="KW-0436">Ligase</keyword>
<evidence type="ECO:0000256" key="3">
    <source>
        <dbReference type="ARBA" id="ARBA00022840"/>
    </source>
</evidence>
<accession>A0A2S9QIN2</accession>
<dbReference type="EMBL" id="PUEJ01000001">
    <property type="protein sequence ID" value="PRH89221.1"/>
    <property type="molecule type" value="Genomic_DNA"/>
</dbReference>
<reference evidence="9 10" key="1">
    <citation type="submission" date="2018-02" db="EMBL/GenBank/DDBJ databases">
        <title>Whole genome sequencing of endophytic bacterium.</title>
        <authorList>
            <person name="Eedara R."/>
            <person name="Podile A.R."/>
        </authorList>
    </citation>
    <scope>NUCLEOTIDE SEQUENCE [LARGE SCALE GENOMIC DNA]</scope>
    <source>
        <strain evidence="9 10">RP1T</strain>
    </source>
</reference>
<keyword evidence="5 7" id="KW-0030">Aminoacyl-tRNA synthetase</keyword>
<dbReference type="SUPFAM" id="SSF52374">
    <property type="entry name" value="Nucleotidylyl transferase"/>
    <property type="match status" value="1"/>
</dbReference>
<dbReference type="Gene3D" id="3.40.50.620">
    <property type="entry name" value="HUPs"/>
    <property type="match status" value="1"/>
</dbReference>
<keyword evidence="2 7" id="KW-0547">Nucleotide-binding</keyword>
<evidence type="ECO:0000256" key="5">
    <source>
        <dbReference type="ARBA" id="ARBA00023146"/>
    </source>
</evidence>
<evidence type="ECO:0000259" key="8">
    <source>
        <dbReference type="Pfam" id="PF09334"/>
    </source>
</evidence>
<dbReference type="PANTHER" id="PTHR45765">
    <property type="entry name" value="METHIONINE--TRNA LIGASE"/>
    <property type="match status" value="1"/>
</dbReference>
<feature type="domain" description="Methionyl/Leucyl tRNA synthetase" evidence="8">
    <location>
        <begin position="13"/>
        <end position="390"/>
    </location>
</feature>
<dbReference type="GO" id="GO:0005829">
    <property type="term" value="C:cytosol"/>
    <property type="evidence" value="ECO:0007669"/>
    <property type="project" value="TreeGrafter"/>
</dbReference>
<gene>
    <name evidence="9" type="ORF">C5L14_01100</name>
</gene>
<dbReference type="InterPro" id="IPR014729">
    <property type="entry name" value="Rossmann-like_a/b/a_fold"/>
</dbReference>
<evidence type="ECO:0000256" key="7">
    <source>
        <dbReference type="RuleBase" id="RU363039"/>
    </source>
</evidence>
<comment type="similarity">
    <text evidence="7">Belongs to the class-I aminoacyl-tRNA synthetase family.</text>
</comment>
<dbReference type="AlphaFoldDB" id="A0A2S9QIN2"/>
<keyword evidence="4 7" id="KW-0648">Protein biosynthesis</keyword>
<evidence type="ECO:0000313" key="9">
    <source>
        <dbReference type="EMBL" id="PRH89221.1"/>
    </source>
</evidence>
<comment type="catalytic activity">
    <reaction evidence="6">
        <text>tRNA(Met) + L-methionine + ATP = L-methionyl-tRNA(Met) + AMP + diphosphate</text>
        <dbReference type="Rhea" id="RHEA:13481"/>
        <dbReference type="Rhea" id="RHEA-COMP:9667"/>
        <dbReference type="Rhea" id="RHEA-COMP:9698"/>
        <dbReference type="ChEBI" id="CHEBI:30616"/>
        <dbReference type="ChEBI" id="CHEBI:33019"/>
        <dbReference type="ChEBI" id="CHEBI:57844"/>
        <dbReference type="ChEBI" id="CHEBI:78442"/>
        <dbReference type="ChEBI" id="CHEBI:78530"/>
        <dbReference type="ChEBI" id="CHEBI:456215"/>
        <dbReference type="EC" id="6.1.1.10"/>
    </reaction>
</comment>
<dbReference type="PROSITE" id="PS00178">
    <property type="entry name" value="AA_TRNA_LIGASE_I"/>
    <property type="match status" value="1"/>
</dbReference>
<proteinExistence type="inferred from homology"/>
<dbReference type="Pfam" id="PF09334">
    <property type="entry name" value="tRNA-synt_1g"/>
    <property type="match status" value="1"/>
</dbReference>
<evidence type="ECO:0000256" key="6">
    <source>
        <dbReference type="ARBA" id="ARBA00047364"/>
    </source>
</evidence>
<dbReference type="Proteomes" id="UP000237682">
    <property type="component" value="Unassembled WGS sequence"/>
</dbReference>